<dbReference type="InterPro" id="IPR035994">
    <property type="entry name" value="Nucleoside_phosphorylase_sf"/>
</dbReference>
<dbReference type="EC" id="2.4.2.1" evidence="3"/>
<dbReference type="PROSITE" id="PS01240">
    <property type="entry name" value="PNP_MTAP_2"/>
    <property type="match status" value="1"/>
</dbReference>
<dbReference type="EMBL" id="CAFBMN010000001">
    <property type="protein sequence ID" value="CAB4892824.1"/>
    <property type="molecule type" value="Genomic_DNA"/>
</dbReference>
<dbReference type="Pfam" id="PF01048">
    <property type="entry name" value="PNP_UDP_1"/>
    <property type="match status" value="1"/>
</dbReference>
<dbReference type="EMBL" id="CAFAAC010000003">
    <property type="protein sequence ID" value="CAB4778371.1"/>
    <property type="molecule type" value="Genomic_DNA"/>
</dbReference>
<dbReference type="EMBL" id="CAFBPP010000005">
    <property type="protein sequence ID" value="CAB5010954.1"/>
    <property type="molecule type" value="Genomic_DNA"/>
</dbReference>
<dbReference type="AlphaFoldDB" id="A0A6J7Q9J3"/>
<dbReference type="GO" id="GO:0004731">
    <property type="term" value="F:purine-nucleoside phosphorylase activity"/>
    <property type="evidence" value="ECO:0007669"/>
    <property type="project" value="UniProtKB-EC"/>
</dbReference>
<accession>A0A6J7Q9J3</accession>
<dbReference type="NCBIfam" id="NF006054">
    <property type="entry name" value="PRK08202.1"/>
    <property type="match status" value="1"/>
</dbReference>
<evidence type="ECO:0000256" key="1">
    <source>
        <dbReference type="ARBA" id="ARBA00005058"/>
    </source>
</evidence>
<evidence type="ECO:0000259" key="7">
    <source>
        <dbReference type="Pfam" id="PF01048"/>
    </source>
</evidence>
<dbReference type="SUPFAM" id="SSF53167">
    <property type="entry name" value="Purine and uridine phosphorylases"/>
    <property type="match status" value="1"/>
</dbReference>
<dbReference type="PIRSF" id="PIRSF000477">
    <property type="entry name" value="PurNPase"/>
    <property type="match status" value="1"/>
</dbReference>
<comment type="similarity">
    <text evidence="2">Belongs to the PNP/MTAP phosphorylase family.</text>
</comment>
<keyword evidence="4" id="KW-0328">Glycosyltransferase</keyword>
<dbReference type="CDD" id="cd09009">
    <property type="entry name" value="PNP-EcPNPII_like"/>
    <property type="match status" value="1"/>
</dbReference>
<evidence type="ECO:0000313" key="8">
    <source>
        <dbReference type="EMBL" id="CAB4778371.1"/>
    </source>
</evidence>
<dbReference type="PANTHER" id="PTHR11904:SF9">
    <property type="entry name" value="PURINE NUCLEOSIDE PHOSPHORYLASE-RELATED"/>
    <property type="match status" value="1"/>
</dbReference>
<feature type="domain" description="Nucleoside phosphorylase" evidence="7">
    <location>
        <begin position="35"/>
        <end position="274"/>
    </location>
</feature>
<keyword evidence="5" id="KW-0808">Transferase</keyword>
<dbReference type="GO" id="GO:0005737">
    <property type="term" value="C:cytoplasm"/>
    <property type="evidence" value="ECO:0007669"/>
    <property type="project" value="TreeGrafter"/>
</dbReference>
<reference evidence="11" key="1">
    <citation type="submission" date="2020-05" db="EMBL/GenBank/DDBJ databases">
        <authorList>
            <person name="Chiriac C."/>
            <person name="Salcher M."/>
            <person name="Ghai R."/>
            <person name="Kavagutti S V."/>
        </authorList>
    </citation>
    <scope>NUCLEOTIDE SEQUENCE</scope>
</reference>
<evidence type="ECO:0000256" key="4">
    <source>
        <dbReference type="ARBA" id="ARBA00022676"/>
    </source>
</evidence>
<dbReference type="InterPro" id="IPR018099">
    <property type="entry name" value="Purine_phosphorylase-2_CS"/>
</dbReference>
<evidence type="ECO:0000313" key="9">
    <source>
        <dbReference type="EMBL" id="CAB4892824.1"/>
    </source>
</evidence>
<dbReference type="PANTHER" id="PTHR11904">
    <property type="entry name" value="METHYLTHIOADENOSINE/PURINE NUCLEOSIDE PHOSPHORYLASE"/>
    <property type="match status" value="1"/>
</dbReference>
<dbReference type="Gene3D" id="3.40.50.1580">
    <property type="entry name" value="Nucleoside phosphorylase domain"/>
    <property type="match status" value="1"/>
</dbReference>
<evidence type="ECO:0000256" key="6">
    <source>
        <dbReference type="ARBA" id="ARBA00031036"/>
    </source>
</evidence>
<evidence type="ECO:0000256" key="2">
    <source>
        <dbReference type="ARBA" id="ARBA00006751"/>
    </source>
</evidence>
<evidence type="ECO:0000256" key="5">
    <source>
        <dbReference type="ARBA" id="ARBA00022679"/>
    </source>
</evidence>
<dbReference type="NCBIfam" id="TIGR01697">
    <property type="entry name" value="PNPH-PUNA-XAPA"/>
    <property type="match status" value="1"/>
</dbReference>
<protein>
    <recommendedName>
        <fullName evidence="3">purine-nucleoside phosphorylase</fullName>
        <ecNumber evidence="3">2.4.2.1</ecNumber>
    </recommendedName>
    <alternativeName>
        <fullName evidence="6">Inosine-guanosine phosphorylase</fullName>
    </alternativeName>
</protein>
<dbReference type="UniPathway" id="UPA00606"/>
<dbReference type="InterPro" id="IPR000845">
    <property type="entry name" value="Nucleoside_phosphorylase_d"/>
</dbReference>
<sequence length="278" mass="29187">MSASTNQGLYLDPMKTAQDAADAIAQKSGIPQHQIALVMGSGWVSAADALGKPHYECDSHDIPGFEAPTVAGHSGKIRSYSIAGAKGNINALVFLGRTHLYEGKGIEPVVHGVRTAVKAGCKVIILTNACGGINTAYRVGQPVLIRDHISLTATSPLSGAQFVDLTDLYSKRIREIVKTEDSSLQEGVYVHWRGPTYETPAEIHMMRTMGADLVGMSTVPEAIAAHAMGAEVLGISLVTNAAAGVTGEKLNHEEVIAAGKNAADRMGALLKGVIPKLL</sequence>
<evidence type="ECO:0000313" key="11">
    <source>
        <dbReference type="EMBL" id="CAB5010954.1"/>
    </source>
</evidence>
<dbReference type="GO" id="GO:0009116">
    <property type="term" value="P:nucleoside metabolic process"/>
    <property type="evidence" value="ECO:0007669"/>
    <property type="project" value="InterPro"/>
</dbReference>
<organism evidence="11">
    <name type="scientific">freshwater metagenome</name>
    <dbReference type="NCBI Taxonomy" id="449393"/>
    <lineage>
        <taxon>unclassified sequences</taxon>
        <taxon>metagenomes</taxon>
        <taxon>ecological metagenomes</taxon>
    </lineage>
</organism>
<name>A0A6J7Q9J3_9ZZZZ</name>
<dbReference type="InterPro" id="IPR011268">
    <property type="entry name" value="Purine_phosphorylase"/>
</dbReference>
<evidence type="ECO:0000313" key="10">
    <source>
        <dbReference type="EMBL" id="CAB4975680.1"/>
    </source>
</evidence>
<dbReference type="EMBL" id="CAFBOP010000001">
    <property type="protein sequence ID" value="CAB4975680.1"/>
    <property type="molecule type" value="Genomic_DNA"/>
</dbReference>
<comment type="pathway">
    <text evidence="1">Purine metabolism; purine nucleoside salvage.</text>
</comment>
<gene>
    <name evidence="8" type="ORF">UFOPK2967_00102</name>
    <name evidence="9" type="ORF">UFOPK3587_00011</name>
    <name evidence="10" type="ORF">UFOPK3984_00071</name>
    <name evidence="11" type="ORF">UFOPK4114_00248</name>
</gene>
<evidence type="ECO:0000256" key="3">
    <source>
        <dbReference type="ARBA" id="ARBA00011886"/>
    </source>
</evidence>
<proteinExistence type="inferred from homology"/>